<accession>A0AAD4N519</accession>
<dbReference type="AlphaFoldDB" id="A0AAD4N519"/>
<reference evidence="2" key="1">
    <citation type="submission" date="2022-01" db="EMBL/GenBank/DDBJ databases">
        <title>Genome Sequence Resource for Two Populations of Ditylenchus destructor, the Migratory Endoparasitic Phytonematode.</title>
        <authorList>
            <person name="Zhang H."/>
            <person name="Lin R."/>
            <person name="Xie B."/>
        </authorList>
    </citation>
    <scope>NUCLEOTIDE SEQUENCE</scope>
    <source>
        <strain evidence="2">BazhouSP</strain>
    </source>
</reference>
<gene>
    <name evidence="2" type="ORF">DdX_08839</name>
</gene>
<feature type="compositionally biased region" description="Basic and acidic residues" evidence="1">
    <location>
        <begin position="195"/>
        <end position="212"/>
    </location>
</feature>
<name>A0AAD4N519_9BILA</name>
<protein>
    <submittedName>
        <fullName evidence="2">Uncharacterized protein</fullName>
    </submittedName>
</protein>
<feature type="region of interest" description="Disordered" evidence="1">
    <location>
        <begin position="39"/>
        <end position="128"/>
    </location>
</feature>
<comment type="caution">
    <text evidence="2">The sequence shown here is derived from an EMBL/GenBank/DDBJ whole genome shotgun (WGS) entry which is preliminary data.</text>
</comment>
<evidence type="ECO:0000313" key="3">
    <source>
        <dbReference type="Proteomes" id="UP001201812"/>
    </source>
</evidence>
<keyword evidence="3" id="KW-1185">Reference proteome</keyword>
<feature type="compositionally biased region" description="Polar residues" evidence="1">
    <location>
        <begin position="47"/>
        <end position="63"/>
    </location>
</feature>
<feature type="region of interest" description="Disordered" evidence="1">
    <location>
        <begin position="177"/>
        <end position="226"/>
    </location>
</feature>
<dbReference type="EMBL" id="JAKKPZ010000014">
    <property type="protein sequence ID" value="KAI1713955.1"/>
    <property type="molecule type" value="Genomic_DNA"/>
</dbReference>
<feature type="compositionally biased region" description="Low complexity" evidence="1">
    <location>
        <begin position="108"/>
        <end position="128"/>
    </location>
</feature>
<evidence type="ECO:0000313" key="2">
    <source>
        <dbReference type="EMBL" id="KAI1713955.1"/>
    </source>
</evidence>
<sequence length="226" mass="24098">MAAQNPTVNDKETTAGEIPIEVELCFDDQVKKCLESAIKHKEDHAPNTGSMVTNDSENATPSDDNYHASGELRSTDASSNNSSSSDISLPRAIGSHIPAIRTPISTTTSECDSSGTSNSTSSSISSCTYSTVSSDISTNASRTDESIQAEQTTDLTNILTDTSSISSCSIKVPSNLSRWDLEKSDSQGDISTANEDDHASQKERKNKTDNKSKKQRAKAIGLIVDD</sequence>
<organism evidence="2 3">
    <name type="scientific">Ditylenchus destructor</name>
    <dbReference type="NCBI Taxonomy" id="166010"/>
    <lineage>
        <taxon>Eukaryota</taxon>
        <taxon>Metazoa</taxon>
        <taxon>Ecdysozoa</taxon>
        <taxon>Nematoda</taxon>
        <taxon>Chromadorea</taxon>
        <taxon>Rhabditida</taxon>
        <taxon>Tylenchina</taxon>
        <taxon>Tylenchomorpha</taxon>
        <taxon>Sphaerularioidea</taxon>
        <taxon>Anguinidae</taxon>
        <taxon>Anguininae</taxon>
        <taxon>Ditylenchus</taxon>
    </lineage>
</organism>
<evidence type="ECO:0000256" key="1">
    <source>
        <dbReference type="SAM" id="MobiDB-lite"/>
    </source>
</evidence>
<dbReference type="Proteomes" id="UP001201812">
    <property type="component" value="Unassembled WGS sequence"/>
</dbReference>
<proteinExistence type="predicted"/>